<feature type="region of interest" description="Disordered" evidence="1">
    <location>
        <begin position="1"/>
        <end position="20"/>
    </location>
</feature>
<organism evidence="2 3">
    <name type="scientific">Hydrogenophaga electricum</name>
    <dbReference type="NCBI Taxonomy" id="1230953"/>
    <lineage>
        <taxon>Bacteria</taxon>
        <taxon>Pseudomonadati</taxon>
        <taxon>Pseudomonadota</taxon>
        <taxon>Betaproteobacteria</taxon>
        <taxon>Burkholderiales</taxon>
        <taxon>Comamonadaceae</taxon>
        <taxon>Hydrogenophaga</taxon>
    </lineage>
</organism>
<proteinExistence type="predicted"/>
<evidence type="ECO:0000256" key="1">
    <source>
        <dbReference type="SAM" id="MobiDB-lite"/>
    </source>
</evidence>
<evidence type="ECO:0008006" key="4">
    <source>
        <dbReference type="Google" id="ProtNLM"/>
    </source>
</evidence>
<name>A0ABQ6C0W8_9BURK</name>
<protein>
    <recommendedName>
        <fullName evidence="4">DNA-binding protein</fullName>
    </recommendedName>
</protein>
<accession>A0ABQ6C0W8</accession>
<reference evidence="3" key="1">
    <citation type="journal article" date="2019" name="Int. J. Syst. Evol. Microbiol.">
        <title>The Global Catalogue of Microorganisms (GCM) 10K type strain sequencing project: providing services to taxonomists for standard genome sequencing and annotation.</title>
        <authorList>
            <consortium name="The Broad Institute Genomics Platform"/>
            <consortium name="The Broad Institute Genome Sequencing Center for Infectious Disease"/>
            <person name="Wu L."/>
            <person name="Ma J."/>
        </authorList>
    </citation>
    <scope>NUCLEOTIDE SEQUENCE [LARGE SCALE GENOMIC DNA]</scope>
    <source>
        <strain evidence="3">NBRC 109341</strain>
    </source>
</reference>
<dbReference type="RefSeq" id="WP_284306976.1">
    <property type="nucleotide sequence ID" value="NZ_BSPB01000005.1"/>
</dbReference>
<gene>
    <name evidence="2" type="ORF">GCM10007935_10570</name>
</gene>
<dbReference type="Proteomes" id="UP001156903">
    <property type="component" value="Unassembled WGS sequence"/>
</dbReference>
<evidence type="ECO:0000313" key="3">
    <source>
        <dbReference type="Proteomes" id="UP001156903"/>
    </source>
</evidence>
<sequence>MTTPTHQQATPARKTAPPRGEAVVAERLWGTAELLAYFNCGTTKLAAIKADKGFPAPAVIGGLKRYIPAQVQAYVISKLPQGGQEGGAA</sequence>
<feature type="compositionally biased region" description="Polar residues" evidence="1">
    <location>
        <begin position="1"/>
        <end position="10"/>
    </location>
</feature>
<dbReference type="EMBL" id="BSPB01000005">
    <property type="protein sequence ID" value="GLS13627.1"/>
    <property type="molecule type" value="Genomic_DNA"/>
</dbReference>
<evidence type="ECO:0000313" key="2">
    <source>
        <dbReference type="EMBL" id="GLS13627.1"/>
    </source>
</evidence>
<keyword evidence="3" id="KW-1185">Reference proteome</keyword>
<comment type="caution">
    <text evidence="2">The sequence shown here is derived from an EMBL/GenBank/DDBJ whole genome shotgun (WGS) entry which is preliminary data.</text>
</comment>